<dbReference type="VEuPathDB" id="FungiDB:BCV72DRAFT_179388"/>
<proteinExistence type="predicted"/>
<evidence type="ECO:0000313" key="1">
    <source>
        <dbReference type="EMBL" id="ORE01172.1"/>
    </source>
</evidence>
<feature type="non-terminal residue" evidence="1">
    <location>
        <position position="88"/>
    </location>
</feature>
<dbReference type="AlphaFoldDB" id="A0A1X0QN33"/>
<accession>A0A1X0QN33</accession>
<sequence>LHRWNPFRWPSAVCRTCDNAEEDLYHFAVNCPLKQEYWTAAVQFLDLFQDLNSIEEIWAVLITLLPEVLSKIRLAFSVLWRYHWLTTL</sequence>
<protein>
    <recommendedName>
        <fullName evidence="2">Reverse transcriptase zinc-binding domain-containing protein</fullName>
    </recommendedName>
</protein>
<name>A0A1X0QN33_RHIZD</name>
<dbReference type="EMBL" id="KV922172">
    <property type="protein sequence ID" value="ORE01172.1"/>
    <property type="molecule type" value="Genomic_DNA"/>
</dbReference>
<gene>
    <name evidence="1" type="ORF">BCV72DRAFT_179388</name>
</gene>
<evidence type="ECO:0008006" key="2">
    <source>
        <dbReference type="Google" id="ProtNLM"/>
    </source>
</evidence>
<dbReference type="Proteomes" id="UP000242414">
    <property type="component" value="Unassembled WGS sequence"/>
</dbReference>
<reference evidence="1" key="1">
    <citation type="journal article" date="2016" name="Proc. Natl. Acad. Sci. U.S.A.">
        <title>Lipid metabolic changes in an early divergent fungus govern the establishment of a mutualistic symbiosis with endobacteria.</title>
        <authorList>
            <person name="Lastovetsky O.A."/>
            <person name="Gaspar M.L."/>
            <person name="Mondo S.J."/>
            <person name="LaButti K.M."/>
            <person name="Sandor L."/>
            <person name="Grigoriev I.V."/>
            <person name="Henry S.A."/>
            <person name="Pawlowska T.E."/>
        </authorList>
    </citation>
    <scope>NUCLEOTIDE SEQUENCE [LARGE SCALE GENOMIC DNA]</scope>
    <source>
        <strain evidence="1">ATCC 52814</strain>
    </source>
</reference>
<organism evidence="1">
    <name type="scientific">Rhizopus microsporus var. microsporus</name>
    <dbReference type="NCBI Taxonomy" id="86635"/>
    <lineage>
        <taxon>Eukaryota</taxon>
        <taxon>Fungi</taxon>
        <taxon>Fungi incertae sedis</taxon>
        <taxon>Mucoromycota</taxon>
        <taxon>Mucoromycotina</taxon>
        <taxon>Mucoromycetes</taxon>
        <taxon>Mucorales</taxon>
        <taxon>Mucorineae</taxon>
        <taxon>Rhizopodaceae</taxon>
        <taxon>Rhizopus</taxon>
    </lineage>
</organism>
<feature type="non-terminal residue" evidence="1">
    <location>
        <position position="1"/>
    </location>
</feature>